<feature type="region of interest" description="Disordered" evidence="1">
    <location>
        <begin position="1"/>
        <end position="28"/>
    </location>
</feature>
<protein>
    <submittedName>
        <fullName evidence="2">Uncharacterized protein</fullName>
    </submittedName>
</protein>
<dbReference type="AlphaFoldDB" id="A0A8C0RPZ6"/>
<accession>A0A8C0RPZ6</accession>
<proteinExistence type="predicted"/>
<sequence length="166" mass="18814">MPTSLVREKRRGARRPESRPGPAWAPPHPQGSPFCTWSGILCQWTSRLLRACVSVVGRHLGTRKDHQGFKMKENDENCGPANRTFVGDTSEKAPDMLVRQLAAKSFGFGSSRSRNCPLCIQVMERRSCLLELMPGRRHTGEWEAKQLLERRLGHTVSKDRHLPWGD</sequence>
<organism evidence="2 3">
    <name type="scientific">Canis lupus familiaris</name>
    <name type="common">Dog</name>
    <name type="synonym">Canis familiaris</name>
    <dbReference type="NCBI Taxonomy" id="9615"/>
    <lineage>
        <taxon>Eukaryota</taxon>
        <taxon>Metazoa</taxon>
        <taxon>Chordata</taxon>
        <taxon>Craniata</taxon>
        <taxon>Vertebrata</taxon>
        <taxon>Euteleostomi</taxon>
        <taxon>Mammalia</taxon>
        <taxon>Eutheria</taxon>
        <taxon>Laurasiatheria</taxon>
        <taxon>Carnivora</taxon>
        <taxon>Caniformia</taxon>
        <taxon>Canidae</taxon>
        <taxon>Canis</taxon>
    </lineage>
</organism>
<dbReference type="Proteomes" id="UP000694429">
    <property type="component" value="Chromosome 29"/>
</dbReference>
<evidence type="ECO:0000313" key="3">
    <source>
        <dbReference type="Proteomes" id="UP000694429"/>
    </source>
</evidence>
<reference evidence="2" key="1">
    <citation type="submission" date="2019-03" db="EMBL/GenBank/DDBJ databases">
        <authorList>
            <person name="Warren W.C."/>
            <person name="Johnson G.S."/>
        </authorList>
    </citation>
    <scope>NUCLEOTIDE SEQUENCE [LARGE SCALE GENOMIC DNA]</scope>
    <source>
        <strain evidence="2">Basenji</strain>
    </source>
</reference>
<name>A0A8C0RPZ6_CANLF</name>
<reference evidence="2" key="2">
    <citation type="submission" date="2025-08" db="UniProtKB">
        <authorList>
            <consortium name="Ensembl"/>
        </authorList>
    </citation>
    <scope>IDENTIFICATION</scope>
</reference>
<evidence type="ECO:0000313" key="2">
    <source>
        <dbReference type="Ensembl" id="ENSCAFP00030033397.1"/>
    </source>
</evidence>
<dbReference type="Ensembl" id="ENSCAFT00030038288.1">
    <property type="protein sequence ID" value="ENSCAFP00030033397.1"/>
    <property type="gene ID" value="ENSCAFG00030020868.1"/>
</dbReference>
<evidence type="ECO:0000256" key="1">
    <source>
        <dbReference type="SAM" id="MobiDB-lite"/>
    </source>
</evidence>